<dbReference type="InterPro" id="IPR000073">
    <property type="entry name" value="AB_hydrolase_1"/>
</dbReference>
<reference evidence="3 4" key="1">
    <citation type="submission" date="2020-08" db="EMBL/GenBank/DDBJ databases">
        <title>Genomic Encyclopedia of Type Strains, Phase IV (KMG-V): Genome sequencing to study the core and pangenomes of soil and plant-associated prokaryotes.</title>
        <authorList>
            <person name="Whitman W."/>
        </authorList>
    </citation>
    <scope>NUCLEOTIDE SEQUENCE [LARGE SCALE GENOMIC DNA]</scope>
    <source>
        <strain evidence="3 4">X5P2</strain>
    </source>
</reference>
<evidence type="ECO:0000313" key="4">
    <source>
        <dbReference type="Proteomes" id="UP000535182"/>
    </source>
</evidence>
<dbReference type="Gene3D" id="3.40.50.1820">
    <property type="entry name" value="alpha/beta hydrolase"/>
    <property type="match status" value="1"/>
</dbReference>
<gene>
    <name evidence="3" type="ORF">HDF14_001434</name>
</gene>
<comment type="caution">
    <text evidence="3">The sequence shown here is derived from an EMBL/GenBank/DDBJ whole genome shotgun (WGS) entry which is preliminary data.</text>
</comment>
<sequence length="285" mass="31340">MSGMNDHGDRPEKAAILLKGENMTASHRNNVKVLGNGERTLMFAHGYGCDQSMWRHVYPSFTDQFRVILFDYVGSGSSDSSAFEKTRYSTLRGYGQDVLDIMEELDLHEVHFVGHSVSSMIGALASIQYPDRFASLTMIGPSPCYFNVGNYVGGMERADVESLLDTLESNHISWSASMAPVIMGNPETPELAGELEASFCRMDPFLANHFGRVTFLSDNRADLPKVTVNTLILQCQKDIIAGIAVGEYIHACLPNSQFVLLNATGHCPHLSAPKEVVKALQAFLN</sequence>
<dbReference type="InterPro" id="IPR029058">
    <property type="entry name" value="AB_hydrolase_fold"/>
</dbReference>
<dbReference type="Pfam" id="PF00561">
    <property type="entry name" value="Abhydrolase_1"/>
    <property type="match status" value="1"/>
</dbReference>
<dbReference type="PRINTS" id="PR00111">
    <property type="entry name" value="ABHYDROLASE"/>
</dbReference>
<proteinExistence type="inferred from homology"/>
<organism evidence="3 4">
    <name type="scientific">Tunturiibacter gelidiferens</name>
    <dbReference type="NCBI Taxonomy" id="3069689"/>
    <lineage>
        <taxon>Bacteria</taxon>
        <taxon>Pseudomonadati</taxon>
        <taxon>Acidobacteriota</taxon>
        <taxon>Terriglobia</taxon>
        <taxon>Terriglobales</taxon>
        <taxon>Acidobacteriaceae</taxon>
        <taxon>Tunturiibacter</taxon>
    </lineage>
</organism>
<protein>
    <submittedName>
        <fullName evidence="3">Sigma-B regulation protein RsbQ</fullName>
    </submittedName>
</protein>
<accession>A0A9X0QCI9</accession>
<evidence type="ECO:0000259" key="2">
    <source>
        <dbReference type="Pfam" id="PF00561"/>
    </source>
</evidence>
<dbReference type="Proteomes" id="UP000535182">
    <property type="component" value="Unassembled WGS sequence"/>
</dbReference>
<keyword evidence="4" id="KW-1185">Reference proteome</keyword>
<dbReference type="PANTHER" id="PTHR43039">
    <property type="entry name" value="ESTERASE-RELATED"/>
    <property type="match status" value="1"/>
</dbReference>
<dbReference type="SUPFAM" id="SSF53474">
    <property type="entry name" value="alpha/beta-Hydrolases"/>
    <property type="match status" value="1"/>
</dbReference>
<comment type="similarity">
    <text evidence="1">Belongs to the AB hydrolase superfamily.</text>
</comment>
<evidence type="ECO:0000313" key="3">
    <source>
        <dbReference type="EMBL" id="MBB5327828.1"/>
    </source>
</evidence>
<dbReference type="AlphaFoldDB" id="A0A9X0QCI9"/>
<name>A0A9X0QCI9_9BACT</name>
<feature type="domain" description="AB hydrolase-1" evidence="2">
    <location>
        <begin position="40"/>
        <end position="144"/>
    </location>
</feature>
<evidence type="ECO:0000256" key="1">
    <source>
        <dbReference type="ARBA" id="ARBA00008645"/>
    </source>
</evidence>
<dbReference type="EMBL" id="JACHEB010000003">
    <property type="protein sequence ID" value="MBB5327828.1"/>
    <property type="molecule type" value="Genomic_DNA"/>
</dbReference>